<dbReference type="KEGG" id="pnp:IJ22_39370"/>
<dbReference type="Pfam" id="PF04055">
    <property type="entry name" value="Radical_SAM"/>
    <property type="match status" value="1"/>
</dbReference>
<dbReference type="RefSeq" id="WP_062409967.1">
    <property type="nucleotide sequence ID" value="NZ_BJCS01000012.1"/>
</dbReference>
<dbReference type="PROSITE" id="PS51918">
    <property type="entry name" value="RADICAL_SAM"/>
    <property type="match status" value="1"/>
</dbReference>
<dbReference type="Gene3D" id="3.80.30.30">
    <property type="match status" value="1"/>
</dbReference>
<dbReference type="InterPro" id="IPR007197">
    <property type="entry name" value="rSAM"/>
</dbReference>
<dbReference type="InterPro" id="IPR040086">
    <property type="entry name" value="MJ0683-like"/>
</dbReference>
<keyword evidence="2" id="KW-1185">Reference proteome</keyword>
<dbReference type="PANTHER" id="PTHR43432:SF3">
    <property type="entry name" value="SLR0285 PROTEIN"/>
    <property type="match status" value="1"/>
</dbReference>
<dbReference type="EMBL" id="CP013652">
    <property type="protein sequence ID" value="ALS24249.1"/>
    <property type="molecule type" value="Genomic_DNA"/>
</dbReference>
<proteinExistence type="predicted"/>
<dbReference type="PANTHER" id="PTHR43432">
    <property type="entry name" value="SLR0285 PROTEIN"/>
    <property type="match status" value="1"/>
</dbReference>
<dbReference type="STRING" id="162209.IJ22_39370"/>
<name>A0A0U2UDD4_9BACL</name>
<evidence type="ECO:0000313" key="1">
    <source>
        <dbReference type="EMBL" id="ALS24249.1"/>
    </source>
</evidence>
<dbReference type="GO" id="GO:0016829">
    <property type="term" value="F:lyase activity"/>
    <property type="evidence" value="ECO:0007669"/>
    <property type="project" value="UniProtKB-KW"/>
</dbReference>
<dbReference type="OrthoDB" id="9785699at2"/>
<dbReference type="SUPFAM" id="SSF102114">
    <property type="entry name" value="Radical SAM enzymes"/>
    <property type="match status" value="1"/>
</dbReference>
<reference evidence="2" key="1">
    <citation type="submission" date="2015-12" db="EMBL/GenBank/DDBJ databases">
        <title>Complete genome sequences of two moderately thermophilic Paenibacillus species.</title>
        <authorList>
            <person name="Butler R.III."/>
            <person name="Wang J."/>
            <person name="Stark B.C."/>
            <person name="Pombert J.-F."/>
        </authorList>
    </citation>
    <scope>NUCLEOTIDE SEQUENCE [LARGE SCALE GENOMIC DNA]</scope>
    <source>
        <strain evidence="2">32O-Y</strain>
    </source>
</reference>
<reference evidence="1 2" key="2">
    <citation type="journal article" date="2016" name="Genome Announc.">
        <title>Complete Genome Sequences of Two Interactive Moderate Thermophiles, Paenibacillus napthalenovorans 32O-Y and Paenibacillus sp. 32O-W.</title>
        <authorList>
            <person name="Butler R.R.III."/>
            <person name="Wang J."/>
            <person name="Stark B.C."/>
            <person name="Pombert J.F."/>
        </authorList>
    </citation>
    <scope>NUCLEOTIDE SEQUENCE [LARGE SCALE GENOMIC DNA]</scope>
    <source>
        <strain evidence="1 2">32O-Y</strain>
    </source>
</reference>
<dbReference type="AlphaFoldDB" id="A0A0U2UDD4"/>
<evidence type="ECO:0000313" key="2">
    <source>
        <dbReference type="Proteomes" id="UP000061660"/>
    </source>
</evidence>
<keyword evidence="1" id="KW-0456">Lyase</keyword>
<protein>
    <submittedName>
        <fullName evidence="1">Deoxyribodipyrimidine photolyase</fullName>
    </submittedName>
</protein>
<dbReference type="Proteomes" id="UP000061660">
    <property type="component" value="Chromosome"/>
</dbReference>
<dbReference type="InterPro" id="IPR058240">
    <property type="entry name" value="rSAM_sf"/>
</dbReference>
<gene>
    <name evidence="1" type="ORF">IJ22_39370</name>
</gene>
<sequence length="277" mass="30760">MHPRMSLTAPRKLLNPASGYLAGYSHTLNPYVGCTFACSYCYVREMPVAKFRKEPWGRFVDVKSTAAKLLSGELTRAKRKGPVTIFMSSSTDPYQPVEFQTGLTRSLLEIMAGADSNAAIDFLLVQTRSPLVTRDIDLLLKLGQRVRVSLTIETDLEEIRKTFSPSAPPIAARLQALRRLVQAGIPAQVAISPMLPCSDRLAGLLAETGVKRLVLDDFFMGDGSQGKRTERLGIRRIYEACGLEAWYDRSAYLKVLEQLKKTFAAHQIYISQAGFLP</sequence>
<organism evidence="1 2">
    <name type="scientific">Paenibacillus naphthalenovorans</name>
    <dbReference type="NCBI Taxonomy" id="162209"/>
    <lineage>
        <taxon>Bacteria</taxon>
        <taxon>Bacillati</taxon>
        <taxon>Bacillota</taxon>
        <taxon>Bacilli</taxon>
        <taxon>Bacillales</taxon>
        <taxon>Paenibacillaceae</taxon>
        <taxon>Paenibacillus</taxon>
    </lineage>
</organism>
<dbReference type="SFLD" id="SFLDS00029">
    <property type="entry name" value="Radical_SAM"/>
    <property type="match status" value="1"/>
</dbReference>
<dbReference type="PATRIC" id="fig|162209.4.peg.4179"/>
<dbReference type="SFLD" id="SFLDG01084">
    <property type="entry name" value="Uncharacterised_Radical_SAM_Su"/>
    <property type="match status" value="1"/>
</dbReference>
<accession>A0A0U2UDD4</accession>
<dbReference type="CDD" id="cd01335">
    <property type="entry name" value="Radical_SAM"/>
    <property type="match status" value="1"/>
</dbReference>
<dbReference type="GO" id="GO:0051536">
    <property type="term" value="F:iron-sulfur cluster binding"/>
    <property type="evidence" value="ECO:0007669"/>
    <property type="project" value="InterPro"/>
</dbReference>